<evidence type="ECO:0000313" key="2">
    <source>
        <dbReference type="Proteomes" id="UP001597419"/>
    </source>
</evidence>
<proteinExistence type="predicted"/>
<name>A0ABW5GCV8_9PSEU</name>
<reference evidence="2" key="1">
    <citation type="journal article" date="2019" name="Int. J. Syst. Evol. Microbiol.">
        <title>The Global Catalogue of Microorganisms (GCM) 10K type strain sequencing project: providing services to taxonomists for standard genome sequencing and annotation.</title>
        <authorList>
            <consortium name="The Broad Institute Genomics Platform"/>
            <consortium name="The Broad Institute Genome Sequencing Center for Infectious Disease"/>
            <person name="Wu L."/>
            <person name="Ma J."/>
        </authorList>
    </citation>
    <scope>NUCLEOTIDE SEQUENCE [LARGE SCALE GENOMIC DNA]</scope>
    <source>
        <strain evidence="2">CGMCC 4.7643</strain>
    </source>
</reference>
<dbReference type="RefSeq" id="WP_345387086.1">
    <property type="nucleotide sequence ID" value="NZ_BAABHG010000002.1"/>
</dbReference>
<dbReference type="EMBL" id="JBHUKU010000004">
    <property type="protein sequence ID" value="MFD2458928.1"/>
    <property type="molecule type" value="Genomic_DNA"/>
</dbReference>
<dbReference type="Proteomes" id="UP001597419">
    <property type="component" value="Unassembled WGS sequence"/>
</dbReference>
<evidence type="ECO:0000313" key="1">
    <source>
        <dbReference type="EMBL" id="MFD2458928.1"/>
    </source>
</evidence>
<keyword evidence="2" id="KW-1185">Reference proteome</keyword>
<dbReference type="InterPro" id="IPR058113">
    <property type="entry name" value="TrpM_modulator"/>
</dbReference>
<gene>
    <name evidence="1" type="primary">trpM</name>
    <name evidence="1" type="synonym">trpX</name>
    <name evidence="1" type="ORF">ACFSYJ_09955</name>
</gene>
<comment type="caution">
    <text evidence="1">The sequence shown here is derived from an EMBL/GenBank/DDBJ whole genome shotgun (WGS) entry which is preliminary data.</text>
</comment>
<protein>
    <submittedName>
        <fullName evidence="1">Tryptophan biosynthesis modulator TrpM</fullName>
    </submittedName>
</protein>
<accession>A0ABW5GCV8</accession>
<dbReference type="NCBIfam" id="NF047334">
    <property type="entry name" value="modulat_TrpM"/>
    <property type="match status" value="1"/>
</dbReference>
<organism evidence="1 2">
    <name type="scientific">Amycolatopsis samaneae</name>
    <dbReference type="NCBI Taxonomy" id="664691"/>
    <lineage>
        <taxon>Bacteria</taxon>
        <taxon>Bacillati</taxon>
        <taxon>Actinomycetota</taxon>
        <taxon>Actinomycetes</taxon>
        <taxon>Pseudonocardiales</taxon>
        <taxon>Pseudonocardiaceae</taxon>
        <taxon>Amycolatopsis</taxon>
    </lineage>
</organism>
<sequence length="51" mass="5855">MPIALRLARGCRPRGCRAPARRVRGRRVRYVIGAEPGQVNGMRWRRARRAA</sequence>